<feature type="domain" description="Methyltransferase" evidence="1">
    <location>
        <begin position="29"/>
        <end position="115"/>
    </location>
</feature>
<proteinExistence type="predicted"/>
<name>A0ABZ1I8G2_9PSEU</name>
<dbReference type="CDD" id="cd02440">
    <property type="entry name" value="AdoMet_MTases"/>
    <property type="match status" value="1"/>
</dbReference>
<evidence type="ECO:0000313" key="3">
    <source>
        <dbReference type="Proteomes" id="UP001330812"/>
    </source>
</evidence>
<keyword evidence="3" id="KW-1185">Reference proteome</keyword>
<dbReference type="Pfam" id="PF13649">
    <property type="entry name" value="Methyltransf_25"/>
    <property type="match status" value="1"/>
</dbReference>
<dbReference type="InterPro" id="IPR041698">
    <property type="entry name" value="Methyltransf_25"/>
</dbReference>
<keyword evidence="2" id="KW-0808">Transferase</keyword>
<dbReference type="InterPro" id="IPR029063">
    <property type="entry name" value="SAM-dependent_MTases_sf"/>
</dbReference>
<dbReference type="EMBL" id="CP142149">
    <property type="protein sequence ID" value="WSE30719.1"/>
    <property type="molecule type" value="Genomic_DNA"/>
</dbReference>
<dbReference type="SUPFAM" id="SSF53335">
    <property type="entry name" value="S-adenosyl-L-methionine-dependent methyltransferases"/>
    <property type="match status" value="1"/>
</dbReference>
<dbReference type="EC" id="2.1.-.-" evidence="2"/>
<dbReference type="Gene3D" id="3.40.50.150">
    <property type="entry name" value="Vaccinia Virus protein VP39"/>
    <property type="match status" value="1"/>
</dbReference>
<dbReference type="RefSeq" id="WP_326569663.1">
    <property type="nucleotide sequence ID" value="NZ_CP142149.1"/>
</dbReference>
<reference evidence="2 3" key="1">
    <citation type="journal article" date="2015" name="Int. J. Syst. Evol. Microbiol.">
        <title>Amycolatopsis rhabdoformis sp. nov., an actinomycete isolated from a tropical forest soil.</title>
        <authorList>
            <person name="Souza W.R."/>
            <person name="Silva R.E."/>
            <person name="Goodfellow M."/>
            <person name="Busarakam K."/>
            <person name="Figueiro F.S."/>
            <person name="Ferreira D."/>
            <person name="Rodrigues-Filho E."/>
            <person name="Moraes L.A.B."/>
            <person name="Zucchi T.D."/>
        </authorList>
    </citation>
    <scope>NUCLEOTIDE SEQUENCE [LARGE SCALE GENOMIC DNA]</scope>
    <source>
        <strain evidence="2 3">NCIMB 14900</strain>
    </source>
</reference>
<evidence type="ECO:0000313" key="2">
    <source>
        <dbReference type="EMBL" id="WSE30719.1"/>
    </source>
</evidence>
<keyword evidence="2" id="KW-0489">Methyltransferase</keyword>
<accession>A0ABZ1I8G2</accession>
<dbReference type="GO" id="GO:0032259">
    <property type="term" value="P:methylation"/>
    <property type="evidence" value="ECO:0007669"/>
    <property type="project" value="UniProtKB-KW"/>
</dbReference>
<evidence type="ECO:0000259" key="1">
    <source>
        <dbReference type="Pfam" id="PF13649"/>
    </source>
</evidence>
<dbReference type="GO" id="GO:0008168">
    <property type="term" value="F:methyltransferase activity"/>
    <property type="evidence" value="ECO:0007669"/>
    <property type="project" value="UniProtKB-KW"/>
</dbReference>
<dbReference type="Proteomes" id="UP001330812">
    <property type="component" value="Chromosome"/>
</dbReference>
<protein>
    <submittedName>
        <fullName evidence="2">Class I SAM-dependent methyltransferase</fullName>
        <ecNumber evidence="2">2.1.-.-</ecNumber>
    </submittedName>
</protein>
<organism evidence="2 3">
    <name type="scientific">Amycolatopsis rhabdoformis</name>
    <dbReference type="NCBI Taxonomy" id="1448059"/>
    <lineage>
        <taxon>Bacteria</taxon>
        <taxon>Bacillati</taxon>
        <taxon>Actinomycetota</taxon>
        <taxon>Actinomycetes</taxon>
        <taxon>Pseudonocardiales</taxon>
        <taxon>Pseudonocardiaceae</taxon>
        <taxon>Amycolatopsis</taxon>
    </lineage>
</organism>
<sequence length="154" mass="15758">MPEPPRSPAESAEADAVLTAAGPPAGRWVLVVGGGAGFPARLFRSAGAARVVGVDADRALIASAQRQEERDPLGISYEVHEPARLPVIGDFDVVVAFGVAAEALPHLAANVRPGGLLVLSRTSGSWESALADAGFASVEHVGEPPSVVPTARRP</sequence>
<gene>
    <name evidence="2" type="ORF">VSH64_00990</name>
</gene>